<organism evidence="4 5">
    <name type="scientific">Brevibacterium iodinum ATCC 49514</name>
    <dbReference type="NCBI Taxonomy" id="1255616"/>
    <lineage>
        <taxon>Bacteria</taxon>
        <taxon>Bacillati</taxon>
        <taxon>Actinomycetota</taxon>
        <taxon>Actinomycetes</taxon>
        <taxon>Micrococcales</taxon>
        <taxon>Brevibacteriaceae</taxon>
        <taxon>Brevibacterium</taxon>
    </lineage>
</organism>
<dbReference type="Proteomes" id="UP000234382">
    <property type="component" value="Unassembled WGS sequence"/>
</dbReference>
<dbReference type="SUPFAM" id="SSF56601">
    <property type="entry name" value="beta-lactamase/transpeptidase-like"/>
    <property type="match status" value="1"/>
</dbReference>
<reference evidence="5" key="1">
    <citation type="submission" date="2017-03" db="EMBL/GenBank/DDBJ databases">
        <authorList>
            <person name="Monnet C."/>
        </authorList>
    </citation>
    <scope>NUCLEOTIDE SEQUENCE [LARGE SCALE GENOMIC DNA]</scope>
    <source>
        <strain evidence="5">ATCC 49514</strain>
    </source>
</reference>
<evidence type="ECO:0000313" key="4">
    <source>
        <dbReference type="EMBL" id="SMX95330.1"/>
    </source>
</evidence>
<keyword evidence="2" id="KW-0812">Transmembrane</keyword>
<feature type="domain" description="Beta-lactamase-related" evidence="3">
    <location>
        <begin position="58"/>
        <end position="357"/>
    </location>
</feature>
<keyword evidence="2" id="KW-0472">Membrane</keyword>
<dbReference type="EMBL" id="FXYX01000023">
    <property type="protein sequence ID" value="SMX95330.1"/>
    <property type="molecule type" value="Genomic_DNA"/>
</dbReference>
<feature type="region of interest" description="Disordered" evidence="1">
    <location>
        <begin position="369"/>
        <end position="401"/>
    </location>
</feature>
<dbReference type="Gene3D" id="3.40.710.10">
    <property type="entry name" value="DD-peptidase/beta-lactamase superfamily"/>
    <property type="match status" value="1"/>
</dbReference>
<dbReference type="InterPro" id="IPR050491">
    <property type="entry name" value="AmpC-like"/>
</dbReference>
<sequence>MTAIDNHRTSAAAGRPPRRVLIAVIAATVTAAVLAAITPWPRGFQGTPTGDAELMAELEDALASQHWQHVAAARIVGDGGRYGDGTVTFAGTGADEHTEFEIGSITKTFTAALFAEAIDRGEVEADTRLGEVWPELEGNVAEVTLESIAMQRSGLPSQEPAPSFSDGMMSVLSNYIHTDPYRGDAADIVASLKDVDVGEPEPEYSNFGFAVLGQALAEAAGQDYSELVRDRLTEPLGMNETFVPESADGLSHGFTASGLPAAPWTLGGSAPAGAIRSTTHDLSIWLRSVSDGTAPGAEATEPRADFEDDRIGWAWFTTTHDGSTITWHNGGTGGFRSYLGFDRETGDGIIVLNDSANDVDAAAMLIGADAGTDSSTTAETETPSETGAASADEGSTKGERP</sequence>
<name>A0A2H1K6G9_9MICO</name>
<dbReference type="AlphaFoldDB" id="A0A2H1K6G9"/>
<keyword evidence="2" id="KW-1133">Transmembrane helix</keyword>
<dbReference type="InterPro" id="IPR012338">
    <property type="entry name" value="Beta-lactam/transpept-like"/>
</dbReference>
<feature type="compositionally biased region" description="Low complexity" evidence="1">
    <location>
        <begin position="369"/>
        <end position="391"/>
    </location>
</feature>
<dbReference type="PANTHER" id="PTHR46825:SF9">
    <property type="entry name" value="BETA-LACTAMASE-RELATED DOMAIN-CONTAINING PROTEIN"/>
    <property type="match status" value="1"/>
</dbReference>
<evidence type="ECO:0000313" key="5">
    <source>
        <dbReference type="Proteomes" id="UP000234382"/>
    </source>
</evidence>
<protein>
    <submittedName>
        <fullName evidence="4">CubicO group peptidase, beta-lactamase class C family</fullName>
    </submittedName>
</protein>
<evidence type="ECO:0000259" key="3">
    <source>
        <dbReference type="Pfam" id="PF00144"/>
    </source>
</evidence>
<evidence type="ECO:0000256" key="2">
    <source>
        <dbReference type="SAM" id="Phobius"/>
    </source>
</evidence>
<dbReference type="PANTHER" id="PTHR46825">
    <property type="entry name" value="D-ALANYL-D-ALANINE-CARBOXYPEPTIDASE/ENDOPEPTIDASE AMPH"/>
    <property type="match status" value="1"/>
</dbReference>
<feature type="transmembrane region" description="Helical" evidence="2">
    <location>
        <begin position="20"/>
        <end position="40"/>
    </location>
</feature>
<proteinExistence type="predicted"/>
<keyword evidence="5" id="KW-1185">Reference proteome</keyword>
<gene>
    <name evidence="4" type="ORF">BI49514_02739</name>
</gene>
<accession>A0A2H1K6G9</accession>
<evidence type="ECO:0000256" key="1">
    <source>
        <dbReference type="SAM" id="MobiDB-lite"/>
    </source>
</evidence>
<dbReference type="InterPro" id="IPR001466">
    <property type="entry name" value="Beta-lactam-related"/>
</dbReference>
<dbReference type="RefSeq" id="WP_101547034.1">
    <property type="nucleotide sequence ID" value="NZ_FXYX01000023.1"/>
</dbReference>
<dbReference type="Pfam" id="PF00144">
    <property type="entry name" value="Beta-lactamase"/>
    <property type="match status" value="1"/>
</dbReference>